<accession>A0A8S5UX71</accession>
<evidence type="ECO:0000313" key="1">
    <source>
        <dbReference type="EMBL" id="DAF98958.1"/>
    </source>
</evidence>
<dbReference type="EMBL" id="BK016158">
    <property type="protein sequence ID" value="DAF98958.1"/>
    <property type="molecule type" value="Genomic_DNA"/>
</dbReference>
<keyword evidence="1" id="KW-0540">Nuclease</keyword>
<organism evidence="1">
    <name type="scientific">Siphoviridae sp. ctEP635</name>
    <dbReference type="NCBI Taxonomy" id="2825396"/>
    <lineage>
        <taxon>Viruses</taxon>
        <taxon>Duplodnaviria</taxon>
        <taxon>Heunggongvirae</taxon>
        <taxon>Uroviricota</taxon>
        <taxon>Caudoviricetes</taxon>
    </lineage>
</organism>
<name>A0A8S5UX71_9CAUD</name>
<reference evidence="1" key="1">
    <citation type="journal article" date="2021" name="Proc. Natl. Acad. Sci. U.S.A.">
        <title>A Catalog of Tens of Thousands of Viruses from Human Metagenomes Reveals Hidden Associations with Chronic Diseases.</title>
        <authorList>
            <person name="Tisza M.J."/>
            <person name="Buck C.B."/>
        </authorList>
    </citation>
    <scope>NUCLEOTIDE SEQUENCE</scope>
    <source>
        <strain evidence="1">CtEP635</strain>
    </source>
</reference>
<protein>
    <submittedName>
        <fullName evidence="1">Exonuclease</fullName>
    </submittedName>
</protein>
<proteinExistence type="predicted"/>
<keyword evidence="1" id="KW-0378">Hydrolase</keyword>
<dbReference type="GO" id="GO:0004527">
    <property type="term" value="F:exonuclease activity"/>
    <property type="evidence" value="ECO:0007669"/>
    <property type="project" value="UniProtKB-KW"/>
</dbReference>
<sequence>MSLADTLEMRQWWDKPHPALTAADACFEIAHTIEDAIVNHPRSAQKRIGPSEIGNPCTHCLAARLAGWEKHERGIPWTTTKGTAIHFWLEHLFNQADIDRADYAAGGYKKRWLTEQTVSVGEIDGLEITGSTDLYDLWACQTVDWKFVGAASLKKYKAHGPSDVYRIQAHLYARGWQRAGSPCRTVSILFLPAASANWQDRYFWHEPYDENIALAALDRASQLARTIKTLEAADPTGKTRDAWITGLDRDPNCFDCAKYDDHPAPTLNLGAGIEMDL</sequence>
<keyword evidence="1" id="KW-0269">Exonuclease</keyword>